<accession>A0AA39ZUP0</accession>
<dbReference type="RefSeq" id="XP_060290729.1">
    <property type="nucleotide sequence ID" value="XM_060443129.1"/>
</dbReference>
<dbReference type="PROSITE" id="PS50172">
    <property type="entry name" value="BRCT"/>
    <property type="match status" value="4"/>
</dbReference>
<dbReference type="SUPFAM" id="SSF52113">
    <property type="entry name" value="BRCT domain"/>
    <property type="match status" value="4"/>
</dbReference>
<feature type="compositionally biased region" description="Basic and acidic residues" evidence="2">
    <location>
        <begin position="872"/>
        <end position="882"/>
    </location>
</feature>
<evidence type="ECO:0000256" key="1">
    <source>
        <dbReference type="ARBA" id="ARBA00022737"/>
    </source>
</evidence>
<dbReference type="EMBL" id="JAUIRO010000008">
    <property type="protein sequence ID" value="KAK0703870.1"/>
    <property type="molecule type" value="Genomic_DNA"/>
</dbReference>
<dbReference type="GO" id="GO:0033314">
    <property type="term" value="P:mitotic DNA replication checkpoint signaling"/>
    <property type="evidence" value="ECO:0007669"/>
    <property type="project" value="TreeGrafter"/>
</dbReference>
<feature type="compositionally biased region" description="Low complexity" evidence="2">
    <location>
        <begin position="604"/>
        <end position="615"/>
    </location>
</feature>
<gene>
    <name evidence="4" type="ORF">B0T26DRAFT_733101</name>
</gene>
<dbReference type="GeneID" id="85326399"/>
<feature type="compositionally biased region" description="Low complexity" evidence="2">
    <location>
        <begin position="647"/>
        <end position="660"/>
    </location>
</feature>
<keyword evidence="1" id="KW-0677">Repeat</keyword>
<organism evidence="4 5">
    <name type="scientific">Lasiosphaeria miniovina</name>
    <dbReference type="NCBI Taxonomy" id="1954250"/>
    <lineage>
        <taxon>Eukaryota</taxon>
        <taxon>Fungi</taxon>
        <taxon>Dikarya</taxon>
        <taxon>Ascomycota</taxon>
        <taxon>Pezizomycotina</taxon>
        <taxon>Sordariomycetes</taxon>
        <taxon>Sordariomycetidae</taxon>
        <taxon>Sordariales</taxon>
        <taxon>Lasiosphaeriaceae</taxon>
        <taxon>Lasiosphaeria</taxon>
    </lineage>
</organism>
<feature type="domain" description="BRCT" evidence="3">
    <location>
        <begin position="142"/>
        <end position="219"/>
    </location>
</feature>
<dbReference type="GO" id="GO:0007095">
    <property type="term" value="P:mitotic G2 DNA damage checkpoint signaling"/>
    <property type="evidence" value="ECO:0007669"/>
    <property type="project" value="TreeGrafter"/>
</dbReference>
<dbReference type="PANTHER" id="PTHR13561">
    <property type="entry name" value="DNA REPLICATION REGULATOR DPB11-RELATED"/>
    <property type="match status" value="1"/>
</dbReference>
<dbReference type="InterPro" id="IPR001357">
    <property type="entry name" value="BRCT_dom"/>
</dbReference>
<dbReference type="InterPro" id="IPR036420">
    <property type="entry name" value="BRCT_dom_sf"/>
</dbReference>
<comment type="caution">
    <text evidence="4">The sequence shown here is derived from an EMBL/GenBank/DDBJ whole genome shotgun (WGS) entry which is preliminary data.</text>
</comment>
<dbReference type="Gene3D" id="3.40.50.10190">
    <property type="entry name" value="BRCT domain"/>
    <property type="match status" value="4"/>
</dbReference>
<evidence type="ECO:0000256" key="2">
    <source>
        <dbReference type="SAM" id="MobiDB-lite"/>
    </source>
</evidence>
<reference evidence="4" key="1">
    <citation type="submission" date="2023-06" db="EMBL/GenBank/DDBJ databases">
        <title>Genome-scale phylogeny and comparative genomics of the fungal order Sordariales.</title>
        <authorList>
            <consortium name="Lawrence Berkeley National Laboratory"/>
            <person name="Hensen N."/>
            <person name="Bonometti L."/>
            <person name="Westerberg I."/>
            <person name="Brannstrom I.O."/>
            <person name="Guillou S."/>
            <person name="Cros-Aarteil S."/>
            <person name="Calhoun S."/>
            <person name="Haridas S."/>
            <person name="Kuo A."/>
            <person name="Mondo S."/>
            <person name="Pangilinan J."/>
            <person name="Riley R."/>
            <person name="LaButti K."/>
            <person name="Andreopoulos B."/>
            <person name="Lipzen A."/>
            <person name="Chen C."/>
            <person name="Yanf M."/>
            <person name="Daum C."/>
            <person name="Ng V."/>
            <person name="Clum A."/>
            <person name="Steindorff A."/>
            <person name="Ohm R."/>
            <person name="Martin F."/>
            <person name="Silar P."/>
            <person name="Natvig D."/>
            <person name="Lalanne C."/>
            <person name="Gautier V."/>
            <person name="Ament-velasquez S.L."/>
            <person name="Kruys A."/>
            <person name="Hutchinson M.I."/>
            <person name="Powell A.J."/>
            <person name="Barry K."/>
            <person name="Miller A.N."/>
            <person name="Grigoriev I.V."/>
            <person name="Debuchy R."/>
            <person name="Gladieux P."/>
            <person name="Thoren M.H."/>
            <person name="Johannesson H."/>
        </authorList>
    </citation>
    <scope>NUCLEOTIDE SEQUENCE</scope>
    <source>
        <strain evidence="4">SMH2392-1A</strain>
    </source>
</reference>
<evidence type="ECO:0000259" key="3">
    <source>
        <dbReference type="PROSITE" id="PS50172"/>
    </source>
</evidence>
<feature type="region of interest" description="Disordered" evidence="2">
    <location>
        <begin position="604"/>
        <end position="627"/>
    </location>
</feature>
<dbReference type="AlphaFoldDB" id="A0AA39ZUP0"/>
<feature type="compositionally biased region" description="Acidic residues" evidence="2">
    <location>
        <begin position="712"/>
        <end position="730"/>
    </location>
</feature>
<keyword evidence="5" id="KW-1185">Reference proteome</keyword>
<feature type="compositionally biased region" description="Polar residues" evidence="2">
    <location>
        <begin position="661"/>
        <end position="673"/>
    </location>
</feature>
<protein>
    <recommendedName>
        <fullName evidence="3">BRCT domain-containing protein</fullName>
    </recommendedName>
</protein>
<dbReference type="InterPro" id="IPR059215">
    <property type="entry name" value="BRCT2_TopBP1-like"/>
</dbReference>
<evidence type="ECO:0000313" key="5">
    <source>
        <dbReference type="Proteomes" id="UP001172101"/>
    </source>
</evidence>
<dbReference type="Proteomes" id="UP001172101">
    <property type="component" value="Unassembled WGS sequence"/>
</dbReference>
<feature type="domain" description="BRCT" evidence="3">
    <location>
        <begin position="336"/>
        <end position="433"/>
    </location>
</feature>
<feature type="domain" description="BRCT" evidence="3">
    <location>
        <begin position="445"/>
        <end position="531"/>
    </location>
</feature>
<feature type="compositionally biased region" description="Low complexity" evidence="2">
    <location>
        <begin position="825"/>
        <end position="836"/>
    </location>
</feature>
<feature type="compositionally biased region" description="Polar residues" evidence="2">
    <location>
        <begin position="680"/>
        <end position="694"/>
    </location>
</feature>
<dbReference type="GO" id="GO:0006270">
    <property type="term" value="P:DNA replication initiation"/>
    <property type="evidence" value="ECO:0007669"/>
    <property type="project" value="TreeGrafter"/>
</dbReference>
<dbReference type="SMART" id="SM00292">
    <property type="entry name" value="BRCT"/>
    <property type="match status" value="4"/>
</dbReference>
<evidence type="ECO:0000313" key="4">
    <source>
        <dbReference type="EMBL" id="KAK0703870.1"/>
    </source>
</evidence>
<feature type="region of interest" description="Disordered" evidence="2">
    <location>
        <begin position="639"/>
        <end position="734"/>
    </location>
</feature>
<name>A0AA39ZUP0_9PEZI</name>
<dbReference type="PANTHER" id="PTHR13561:SF20">
    <property type="entry name" value="DNA TOPOISOMERASE 2-BINDING PROTEIN 1"/>
    <property type="match status" value="1"/>
</dbReference>
<feature type="region of interest" description="Disordered" evidence="2">
    <location>
        <begin position="768"/>
        <end position="921"/>
    </location>
</feature>
<dbReference type="CDD" id="cd17731">
    <property type="entry name" value="BRCT_TopBP1_rpt2_like"/>
    <property type="match status" value="1"/>
</dbReference>
<dbReference type="Pfam" id="PF12738">
    <property type="entry name" value="PTCB-BRCT"/>
    <property type="match status" value="3"/>
</dbReference>
<feature type="domain" description="BRCT" evidence="3">
    <location>
        <begin position="19"/>
        <end position="92"/>
    </location>
</feature>
<dbReference type="CDD" id="cd18433">
    <property type="entry name" value="BRCT_Rad4_rpt3"/>
    <property type="match status" value="1"/>
</dbReference>
<feature type="region of interest" description="Disordered" evidence="2">
    <location>
        <begin position="293"/>
        <end position="318"/>
    </location>
</feature>
<sequence>MATTTPPQSSDAFVETSFDSAHPFRGIVICATSIPPDLRIDIAAKAVELGGIHKYDLTPDCTHLLVGEYDTPKYRHVAKERPDIKVMAPGWVEAVRDLWVQDVEIEFAALEKEWQLRVFETGVAEATPADAEPERGRLLCCMTGFEDQDVREHISETIKANGGEYTGDLTRRVTHLIVFKPQGRKYQAAKTWGIQTVLIRWVEDSVKRGMILDEKCYDPTLPEEEIGVGALVKKVPEKVALGKRLREGSTVLDDGRRKLRKTASMKLNSQRDNLWGDILGKPQTTEPLAADAAEATSLQSARGAPKSQASVVEQASTGGKSMDTQLSRIASFGVSEGGDIFSSCCFYAHGFSEAKTAILVNAVASLGGLVCQSLDEVVSASGAQLAHRFLIVPQSSPPESHPRLPDNVHIITEFYIERCMHKNRFFHPSDHVIGRPFLAFPIEGFESLSISTAGFTGVDLNHVDKTIRQLGARYEEKFTADVSLLVCSLLSSVRKQKLDLALAWKVPVVNAEWLWDCITTGFKAPIKAFLFPELRQNLDGSERTDKTKGAGGGAGKAKVNQDRLLARDGIDKDLLAKPAAKRKTHRETSFPSFSAVAKEIQRAPGTAAALPPTAAKDFLPPAPAEWPLSNATTALHYETARTHQPQTSNSESESGGKSNTDSAPLSETSSNALNKAVPSPQKQGSQRKPMSRVTSEIPDSEATDGDLCQPSDVEDENGPAELAVEEEEDPEVARKRVEAQLAALKAAENKELTDKLALTVLDSALATAGPSGANEREAGGASGAGAGSGIHDSDGGGGDTAVVEGPAKRNRRKREILGRAISNVSAASSTSGAAGADSGGGGSLSAAARDADGGEGEGGRPPPATQLDYQDPDAKRFQEQVMHKMLGTVAGKKGSARHEVPTLAWGQQQPPGTGERRSSRR</sequence>
<proteinExistence type="predicted"/>
<feature type="compositionally biased region" description="Polar residues" evidence="2">
    <location>
        <begin position="307"/>
        <end position="318"/>
    </location>
</feature>